<accession>A0A5C6C0E8</accession>
<comment type="caution">
    <text evidence="1">The sequence shown here is derived from an EMBL/GenBank/DDBJ whole genome shotgun (WGS) entry which is preliminary data.</text>
</comment>
<dbReference type="AlphaFoldDB" id="A0A5C6C0E8"/>
<dbReference type="Proteomes" id="UP000319908">
    <property type="component" value="Unassembled WGS sequence"/>
</dbReference>
<evidence type="ECO:0000313" key="1">
    <source>
        <dbReference type="EMBL" id="TWU18010.1"/>
    </source>
</evidence>
<proteinExistence type="predicted"/>
<organism evidence="1 2">
    <name type="scientific">Allorhodopirellula heiligendammensis</name>
    <dbReference type="NCBI Taxonomy" id="2714739"/>
    <lineage>
        <taxon>Bacteria</taxon>
        <taxon>Pseudomonadati</taxon>
        <taxon>Planctomycetota</taxon>
        <taxon>Planctomycetia</taxon>
        <taxon>Pirellulales</taxon>
        <taxon>Pirellulaceae</taxon>
        <taxon>Allorhodopirellula</taxon>
    </lineage>
</organism>
<sequence>MLLPASLWPPLPTADGLATPAIIRGVIQPTRLIVDMEPGRVGCEITLHLLGFDPNKTASEPAPTRPGFRPRHRLTAAARAACDQIAAWIADHPDRPGHRHRVYLPRPAFVHGWTRTLQPASAHAGLIYLAGDDRSLNQRIADAGLWPLEVSL</sequence>
<protein>
    <submittedName>
        <fullName evidence="1">Uncharacterized protein</fullName>
    </submittedName>
</protein>
<keyword evidence="2" id="KW-1185">Reference proteome</keyword>
<gene>
    <name evidence="1" type="ORF">Poly21_01630</name>
</gene>
<evidence type="ECO:0000313" key="2">
    <source>
        <dbReference type="Proteomes" id="UP000319908"/>
    </source>
</evidence>
<name>A0A5C6C0E8_9BACT</name>
<reference evidence="1 2" key="1">
    <citation type="journal article" date="2020" name="Antonie Van Leeuwenhoek">
        <title>Rhodopirellula heiligendammensis sp. nov., Rhodopirellula pilleata sp. nov., and Rhodopirellula solitaria sp. nov. isolated from natural or artificial marine surfaces in Northern Germany and California, USA, and emended description of the genus Rhodopirellula.</title>
        <authorList>
            <person name="Kallscheuer N."/>
            <person name="Wiegand S."/>
            <person name="Jogler M."/>
            <person name="Boedeker C."/>
            <person name="Peeters S.H."/>
            <person name="Rast P."/>
            <person name="Heuer A."/>
            <person name="Jetten M.S.M."/>
            <person name="Rohde M."/>
            <person name="Jogler C."/>
        </authorList>
    </citation>
    <scope>NUCLEOTIDE SEQUENCE [LARGE SCALE GENOMIC DNA]</scope>
    <source>
        <strain evidence="1 2">Poly21</strain>
    </source>
</reference>
<dbReference type="EMBL" id="SJPU01000001">
    <property type="protein sequence ID" value="TWU18010.1"/>
    <property type="molecule type" value="Genomic_DNA"/>
</dbReference>